<comment type="caution">
    <text evidence="1">The sequence shown here is derived from an EMBL/GenBank/DDBJ whole genome shotgun (WGS) entry which is preliminary data.</text>
</comment>
<evidence type="ECO:0000313" key="2">
    <source>
        <dbReference type="Proteomes" id="UP001501532"/>
    </source>
</evidence>
<dbReference type="EMBL" id="BAAAUF010000133">
    <property type="protein sequence ID" value="GAA3079753.1"/>
    <property type="molecule type" value="Genomic_DNA"/>
</dbReference>
<evidence type="ECO:0000313" key="1">
    <source>
        <dbReference type="EMBL" id="GAA3079753.1"/>
    </source>
</evidence>
<keyword evidence="2" id="KW-1185">Reference proteome</keyword>
<reference evidence="2" key="1">
    <citation type="journal article" date="2019" name="Int. J. Syst. Evol. Microbiol.">
        <title>The Global Catalogue of Microorganisms (GCM) 10K type strain sequencing project: providing services to taxonomists for standard genome sequencing and annotation.</title>
        <authorList>
            <consortium name="The Broad Institute Genomics Platform"/>
            <consortium name="The Broad Institute Genome Sequencing Center for Infectious Disease"/>
            <person name="Wu L."/>
            <person name="Ma J."/>
        </authorList>
    </citation>
    <scope>NUCLEOTIDE SEQUENCE [LARGE SCALE GENOMIC DNA]</scope>
    <source>
        <strain evidence="2">JCM 9091</strain>
    </source>
</reference>
<organism evidence="1 2">
    <name type="scientific">Streptomyces glomeratus</name>
    <dbReference type="NCBI Taxonomy" id="284452"/>
    <lineage>
        <taxon>Bacteria</taxon>
        <taxon>Bacillati</taxon>
        <taxon>Actinomycetota</taxon>
        <taxon>Actinomycetes</taxon>
        <taxon>Kitasatosporales</taxon>
        <taxon>Streptomycetaceae</taxon>
        <taxon>Streptomyces</taxon>
    </lineage>
</organism>
<name>A0ABP6M5N0_9ACTN</name>
<sequence>MDTTSGCLGRPPRTAAEAAFVLLRRLAHIRWEAGYALRIGRLDRLAPEKTPSSHRYTAAEVGTTVKRSFT</sequence>
<dbReference type="Proteomes" id="UP001501532">
    <property type="component" value="Unassembled WGS sequence"/>
</dbReference>
<protein>
    <submittedName>
        <fullName evidence="1">Uncharacterized protein</fullName>
    </submittedName>
</protein>
<accession>A0ABP6M5N0</accession>
<gene>
    <name evidence="1" type="ORF">GCM10010448_71200</name>
</gene>
<proteinExistence type="predicted"/>